<keyword evidence="8" id="KW-1185">Reference proteome</keyword>
<dbReference type="Pfam" id="PF00691">
    <property type="entry name" value="OmpA"/>
    <property type="match status" value="1"/>
</dbReference>
<dbReference type="PANTHER" id="PTHR30329:SF21">
    <property type="entry name" value="LIPOPROTEIN YIAD-RELATED"/>
    <property type="match status" value="1"/>
</dbReference>
<organism evidence="7 8">
    <name type="scientific">Citricoccus muralis</name>
    <dbReference type="NCBI Taxonomy" id="169134"/>
    <lineage>
        <taxon>Bacteria</taxon>
        <taxon>Bacillati</taxon>
        <taxon>Actinomycetota</taxon>
        <taxon>Actinomycetes</taxon>
        <taxon>Micrococcales</taxon>
        <taxon>Micrococcaceae</taxon>
        <taxon>Citricoccus</taxon>
    </lineage>
</organism>
<dbReference type="Proteomes" id="UP001219037">
    <property type="component" value="Chromosome"/>
</dbReference>
<dbReference type="InterPro" id="IPR050330">
    <property type="entry name" value="Bact_OuterMem_StrucFunc"/>
</dbReference>
<dbReference type="RefSeq" id="WP_278159084.1">
    <property type="nucleotide sequence ID" value="NZ_CP121252.1"/>
</dbReference>
<evidence type="ECO:0000313" key="8">
    <source>
        <dbReference type="Proteomes" id="UP001219037"/>
    </source>
</evidence>
<evidence type="ECO:0000256" key="1">
    <source>
        <dbReference type="ARBA" id="ARBA00004442"/>
    </source>
</evidence>
<dbReference type="InterPro" id="IPR036737">
    <property type="entry name" value="OmpA-like_sf"/>
</dbReference>
<gene>
    <name evidence="7" type="ORF">P8192_05235</name>
</gene>
<keyword evidence="3" id="KW-0998">Cell outer membrane</keyword>
<evidence type="ECO:0000256" key="4">
    <source>
        <dbReference type="PROSITE-ProRule" id="PRU00473"/>
    </source>
</evidence>
<protein>
    <submittedName>
        <fullName evidence="7">OmpA family protein</fullName>
    </submittedName>
</protein>
<dbReference type="CDD" id="cd07185">
    <property type="entry name" value="OmpA_C-like"/>
    <property type="match status" value="1"/>
</dbReference>
<name>A0ABY8H8M8_9MICC</name>
<feature type="region of interest" description="Disordered" evidence="5">
    <location>
        <begin position="175"/>
        <end position="195"/>
    </location>
</feature>
<proteinExistence type="predicted"/>
<evidence type="ECO:0000256" key="2">
    <source>
        <dbReference type="ARBA" id="ARBA00023136"/>
    </source>
</evidence>
<sequence>MMFATTSPRHRAATLSLAGVLTKFDVCEEAEHSDTATVTWLEDEVFPEDETAEAVPPQTVETDKGDIEIPGAPAAVVPERVGQGGCVIEYDAPGGCLPSVEISGSYIPGYTVPERQIPAGELSGGDTHEALVQEPMTVEAVETEGVRADEKCQLDEDDAVAGRVVPAVSRETITRKTLSQGAEPRRTLTESASNTDAGRIPGYGLNGYSVAGLSVSGASMPGETLSGKILEGTDGTDTAERDGEVYFTTEGDVLFDSDAHELRSGAETELSAIAEEIAEQGEGVSITVEGHTDNLATSVYDDNQDLAEQRAEAVVDWLVSNTDVPESAITAEGLGEDYPRASNDTDEGRQLNRRVVITVTPADHEPKTDIDVEDN</sequence>
<feature type="domain" description="OmpA-like" evidence="6">
    <location>
        <begin position="242"/>
        <end position="363"/>
    </location>
</feature>
<dbReference type="SUPFAM" id="SSF103088">
    <property type="entry name" value="OmpA-like"/>
    <property type="match status" value="1"/>
</dbReference>
<comment type="subcellular location">
    <subcellularLocation>
        <location evidence="1">Cell outer membrane</location>
    </subcellularLocation>
</comment>
<evidence type="ECO:0000259" key="6">
    <source>
        <dbReference type="PROSITE" id="PS51123"/>
    </source>
</evidence>
<dbReference type="InterPro" id="IPR006665">
    <property type="entry name" value="OmpA-like"/>
</dbReference>
<dbReference type="PROSITE" id="PS51123">
    <property type="entry name" value="OMPA_2"/>
    <property type="match status" value="1"/>
</dbReference>
<dbReference type="PRINTS" id="PR01021">
    <property type="entry name" value="OMPADOMAIN"/>
</dbReference>
<dbReference type="InterPro" id="IPR006664">
    <property type="entry name" value="OMP_bac"/>
</dbReference>
<evidence type="ECO:0000256" key="3">
    <source>
        <dbReference type="ARBA" id="ARBA00023237"/>
    </source>
</evidence>
<dbReference type="Gene3D" id="3.30.1330.60">
    <property type="entry name" value="OmpA-like domain"/>
    <property type="match status" value="1"/>
</dbReference>
<dbReference type="PANTHER" id="PTHR30329">
    <property type="entry name" value="STATOR ELEMENT OF FLAGELLAR MOTOR COMPLEX"/>
    <property type="match status" value="1"/>
</dbReference>
<reference evidence="7 8" key="1">
    <citation type="submission" date="2023-04" db="EMBL/GenBank/DDBJ databases">
        <title>Funneling lignin-derived compounds into biodiesel using alkali-halophilic Citricoccus sp. P2.</title>
        <authorList>
            <person name="Luo C.-B."/>
        </authorList>
    </citation>
    <scope>NUCLEOTIDE SEQUENCE [LARGE SCALE GENOMIC DNA]</scope>
    <source>
        <strain evidence="7 8">P2</strain>
    </source>
</reference>
<dbReference type="EMBL" id="CP121252">
    <property type="protein sequence ID" value="WFP17513.1"/>
    <property type="molecule type" value="Genomic_DNA"/>
</dbReference>
<feature type="region of interest" description="Disordered" evidence="5">
    <location>
        <begin position="329"/>
        <end position="352"/>
    </location>
</feature>
<evidence type="ECO:0000313" key="7">
    <source>
        <dbReference type="EMBL" id="WFP17513.1"/>
    </source>
</evidence>
<accession>A0ABY8H8M8</accession>
<keyword evidence="2 4" id="KW-0472">Membrane</keyword>
<evidence type="ECO:0000256" key="5">
    <source>
        <dbReference type="SAM" id="MobiDB-lite"/>
    </source>
</evidence>